<keyword evidence="2" id="KW-0812">Transmembrane</keyword>
<evidence type="ECO:0000259" key="4">
    <source>
        <dbReference type="Pfam" id="PF11887"/>
    </source>
</evidence>
<dbReference type="Proteomes" id="UP000466681">
    <property type="component" value="Chromosome"/>
</dbReference>
<feature type="transmembrane region" description="Helical" evidence="2">
    <location>
        <begin position="12"/>
        <end position="31"/>
    </location>
</feature>
<keyword evidence="2" id="KW-1133">Transmembrane helix</keyword>
<dbReference type="EMBL" id="AP022560">
    <property type="protein sequence ID" value="BBX04900.1"/>
    <property type="molecule type" value="Genomic_DNA"/>
</dbReference>
<gene>
    <name evidence="5" type="ORF">MMOR_58360</name>
</gene>
<dbReference type="PANTHER" id="PTHR33371:SF16">
    <property type="entry name" value="MCE-FAMILY PROTEIN MCE3F"/>
    <property type="match status" value="1"/>
</dbReference>
<dbReference type="NCBIfam" id="TIGR00996">
    <property type="entry name" value="Mtu_fam_mce"/>
    <property type="match status" value="1"/>
</dbReference>
<dbReference type="KEGG" id="mmor:MMOR_58360"/>
<dbReference type="InterPro" id="IPR052336">
    <property type="entry name" value="MlaD_Phospholipid_Transporter"/>
</dbReference>
<proteinExistence type="predicted"/>
<dbReference type="InterPro" id="IPR024516">
    <property type="entry name" value="Mce_C"/>
</dbReference>
<organism evidence="5 6">
    <name type="scientific">Mycolicibacterium moriokaense</name>
    <dbReference type="NCBI Taxonomy" id="39691"/>
    <lineage>
        <taxon>Bacteria</taxon>
        <taxon>Bacillati</taxon>
        <taxon>Actinomycetota</taxon>
        <taxon>Actinomycetes</taxon>
        <taxon>Mycobacteriales</taxon>
        <taxon>Mycobacteriaceae</taxon>
        <taxon>Mycolicibacterium</taxon>
    </lineage>
</organism>
<name>A0AAD1HG92_9MYCO</name>
<evidence type="ECO:0000256" key="2">
    <source>
        <dbReference type="SAM" id="Phobius"/>
    </source>
</evidence>
<dbReference type="AlphaFoldDB" id="A0AAD1HG92"/>
<protein>
    <submittedName>
        <fullName evidence="5">Virulence factor Mce</fullName>
    </submittedName>
</protein>
<reference evidence="5 6" key="1">
    <citation type="journal article" date="2019" name="Emerg. Microbes Infect.">
        <title>Comprehensive subspecies identification of 175 nontuberculous mycobacteria species based on 7547 genomic profiles.</title>
        <authorList>
            <person name="Matsumoto Y."/>
            <person name="Kinjo T."/>
            <person name="Motooka D."/>
            <person name="Nabeya D."/>
            <person name="Jung N."/>
            <person name="Uechi K."/>
            <person name="Horii T."/>
            <person name="Iida T."/>
            <person name="Fujita J."/>
            <person name="Nakamura S."/>
        </authorList>
    </citation>
    <scope>NUCLEOTIDE SEQUENCE [LARGE SCALE GENOMIC DNA]</scope>
    <source>
        <strain evidence="5 6">JCM 6375</strain>
    </source>
</reference>
<evidence type="ECO:0000259" key="3">
    <source>
        <dbReference type="Pfam" id="PF02470"/>
    </source>
</evidence>
<dbReference type="InterPro" id="IPR005693">
    <property type="entry name" value="Mce"/>
</dbReference>
<dbReference type="Pfam" id="PF02470">
    <property type="entry name" value="MlaD"/>
    <property type="match status" value="1"/>
</dbReference>
<feature type="compositionally biased region" description="Pro residues" evidence="1">
    <location>
        <begin position="443"/>
        <end position="452"/>
    </location>
</feature>
<dbReference type="InterPro" id="IPR003399">
    <property type="entry name" value="Mce/MlaD"/>
</dbReference>
<evidence type="ECO:0000256" key="1">
    <source>
        <dbReference type="SAM" id="MobiDB-lite"/>
    </source>
</evidence>
<feature type="compositionally biased region" description="Pro residues" evidence="1">
    <location>
        <begin position="459"/>
        <end position="468"/>
    </location>
</feature>
<dbReference type="GO" id="GO:0005576">
    <property type="term" value="C:extracellular region"/>
    <property type="evidence" value="ECO:0007669"/>
    <property type="project" value="TreeGrafter"/>
</dbReference>
<accession>A0AAD1HG92</accession>
<keyword evidence="2" id="KW-0472">Membrane</keyword>
<dbReference type="RefSeq" id="WP_083150612.1">
    <property type="nucleotide sequence ID" value="NZ_AP022560.1"/>
</dbReference>
<sequence>MLTKGVRIQLAIFTIVGVIGMATMIFGYMSVPTWMGIAHITVKVELPGTGGLYRFGNVTYRGVQVGSVSSVTPTATGAVAELSLASSPKIPANVEAHVRSVSAVGEQYVDLIPRGGGPPFLADGSVIQRQDTTIPQRVGPMLDQLNALVKSVPKDKVSDLLDETFLAFNGAGYDIQSLLDSGSRIAADANATAAETRTLIDDSAPLLDSQVRTAESLRTWSESLSVVTGQVVTNDPELRKVLTTGPDTADEAARLLDQLKPTLPVLLANMTTVGEIGVTYNPSLRQLLVLLPPYVAGFASMSSMNNPTGMSLGAFSLMMADPPVCTVGFLPPSQWRSPADETTIDTPDNLYCKLPQDSPIAVRGVRNNPCMGRPGKRAPSVEICNSDQEFKPLALRQHALGPYPIDPNLIAQGIPPDRRANPAEQIYAPVQGTPLPSGAVPSGTPPAGPPTPGSRNVPPVWPPPPPPTAVAQYDPRTGRYVGSDGQVYEQSDLAARPGPTDWRQMLPVG</sequence>
<keyword evidence="6" id="KW-1185">Reference proteome</keyword>
<dbReference type="PANTHER" id="PTHR33371">
    <property type="entry name" value="INTERMEMBRANE PHOSPHOLIPID TRANSPORT SYSTEM BINDING PROTEIN MLAD-RELATED"/>
    <property type="match status" value="1"/>
</dbReference>
<dbReference type="Pfam" id="PF11887">
    <property type="entry name" value="Mce4_CUP1"/>
    <property type="match status" value="1"/>
</dbReference>
<feature type="region of interest" description="Disordered" evidence="1">
    <location>
        <begin position="429"/>
        <end position="479"/>
    </location>
</feature>
<evidence type="ECO:0000313" key="6">
    <source>
        <dbReference type="Proteomes" id="UP000466681"/>
    </source>
</evidence>
<feature type="domain" description="Mammalian cell entry C-terminal" evidence="4">
    <location>
        <begin position="121"/>
        <end position="288"/>
    </location>
</feature>
<feature type="domain" description="Mce/MlaD" evidence="3">
    <location>
        <begin position="40"/>
        <end position="113"/>
    </location>
</feature>
<evidence type="ECO:0000313" key="5">
    <source>
        <dbReference type="EMBL" id="BBX04900.1"/>
    </source>
</evidence>